<keyword evidence="3" id="KW-1185">Reference proteome</keyword>
<evidence type="ECO:0000313" key="2">
    <source>
        <dbReference type="EMBL" id="TID15568.1"/>
    </source>
</evidence>
<dbReference type="AlphaFoldDB" id="A0A4Z1P266"/>
<keyword evidence="1" id="KW-0812">Transmembrane</keyword>
<accession>A0A4Z1P266</accession>
<feature type="transmembrane region" description="Helical" evidence="1">
    <location>
        <begin position="114"/>
        <end position="134"/>
    </location>
</feature>
<proteinExistence type="predicted"/>
<feature type="transmembrane region" description="Helical" evidence="1">
    <location>
        <begin position="536"/>
        <end position="562"/>
    </location>
</feature>
<protein>
    <submittedName>
        <fullName evidence="2">Uncharacterized protein</fullName>
    </submittedName>
</protein>
<dbReference type="EMBL" id="SNSC02000020">
    <property type="protein sequence ID" value="TID15568.1"/>
    <property type="molecule type" value="Genomic_DNA"/>
</dbReference>
<feature type="transmembrane region" description="Helical" evidence="1">
    <location>
        <begin position="33"/>
        <end position="57"/>
    </location>
</feature>
<dbReference type="Proteomes" id="UP000298493">
    <property type="component" value="Unassembled WGS sequence"/>
</dbReference>
<name>A0A4Z1P266_9PEZI</name>
<comment type="caution">
    <text evidence="2">The sequence shown here is derived from an EMBL/GenBank/DDBJ whole genome shotgun (WGS) entry which is preliminary data.</text>
</comment>
<organism evidence="2 3">
    <name type="scientific">Venturia nashicola</name>
    <dbReference type="NCBI Taxonomy" id="86259"/>
    <lineage>
        <taxon>Eukaryota</taxon>
        <taxon>Fungi</taxon>
        <taxon>Dikarya</taxon>
        <taxon>Ascomycota</taxon>
        <taxon>Pezizomycotina</taxon>
        <taxon>Dothideomycetes</taxon>
        <taxon>Pleosporomycetidae</taxon>
        <taxon>Venturiales</taxon>
        <taxon>Venturiaceae</taxon>
        <taxon>Venturia</taxon>
    </lineage>
</organism>
<evidence type="ECO:0000313" key="3">
    <source>
        <dbReference type="Proteomes" id="UP000298493"/>
    </source>
</evidence>
<reference evidence="2 3" key="1">
    <citation type="submission" date="2019-04" db="EMBL/GenBank/DDBJ databases">
        <title>High contiguity whole genome sequence and gene annotation resource for two Venturia nashicola isolates.</title>
        <authorList>
            <person name="Prokchorchik M."/>
            <person name="Won K."/>
            <person name="Lee Y."/>
            <person name="Choi E.D."/>
            <person name="Segonzac C."/>
            <person name="Sohn K.H."/>
        </authorList>
    </citation>
    <scope>NUCLEOTIDE SEQUENCE [LARGE SCALE GENOMIC DNA]</scope>
    <source>
        <strain evidence="2 3">PRI2</strain>
    </source>
</reference>
<gene>
    <name evidence="2" type="ORF">E6O75_ATG07896</name>
</gene>
<sequence>MSTLQTFEGFWINWSYGYYLGATLTLPQQTAGILAAFLALYVSFAGGMFWKILAFAIHQLNTTHPSKTNDWLHHKKQVLLKNSGSGSGRAAYVFLKLPFESSSSKASFKSVLRCLPLALLALATLVVFSVAGIFTSAITKTSGNSTLVLGPQCGGFLLKTVAGKINDQFIGKQLGDTKDAAQYVNQCYQNSTSRLACKSYVRPSLNFTTNENASCPFVSGTCRMGDTAAFSMDTGLLDSHVDFGINAPPENRVLFRRMATCAPIIAAPFAEIRNDSIVGETLYVNAGPYLGQNWTFSYIMRSQLDGFGYSLSSTYSTNKLANDTLSKWEPIPALNRTDADVTLFYLAHNSMVYLSPSNDPWIKASDPLIGGSFYGNPLTSLMGCIDQYQICNPTRSRETGCSKLGSMVQVLGINLGLDLNLHQLATAGRFMETGYDRTMHMSVRGRNAYALNAQDRAYGNIQQSLPNNQWHKEVSLWFSTSLAKEQAWAVEWATAPKNVDTSKGPVETRPFLTKESKAQCLTQLVRSTGGHVNFSVLGLIIILALGGLIIIVGSSIDTLVGWMRTRSARYKRDQWELEETLELHRAAYEALSFGTEGELPPSTIFSKKTALVKNAEEVAFIPEGERNREG</sequence>
<evidence type="ECO:0000256" key="1">
    <source>
        <dbReference type="SAM" id="Phobius"/>
    </source>
</evidence>
<keyword evidence="1" id="KW-1133">Transmembrane helix</keyword>
<keyword evidence="1" id="KW-0472">Membrane</keyword>